<dbReference type="AlphaFoldDB" id="A0A0H2UVG1"/>
<keyword evidence="1" id="KW-1133">Transmembrane helix</keyword>
<dbReference type="RefSeq" id="WP_002983869.1">
    <property type="nucleotide sequence ID" value="NC_004070.1"/>
</dbReference>
<evidence type="ECO:0008006" key="4">
    <source>
        <dbReference type="Google" id="ProtNLM"/>
    </source>
</evidence>
<organism evidence="2 3">
    <name type="scientific">Streptococcus pyogenes serotype M3 (strain ATCC BAA-595 / MGAS315)</name>
    <dbReference type="NCBI Taxonomy" id="198466"/>
    <lineage>
        <taxon>Bacteria</taxon>
        <taxon>Bacillati</taxon>
        <taxon>Bacillota</taxon>
        <taxon>Bacilli</taxon>
        <taxon>Lactobacillales</taxon>
        <taxon>Streptococcaceae</taxon>
        <taxon>Streptococcus</taxon>
    </lineage>
</organism>
<evidence type="ECO:0000313" key="3">
    <source>
        <dbReference type="Proteomes" id="UP000000564"/>
    </source>
</evidence>
<dbReference type="GO" id="GO:0016020">
    <property type="term" value="C:membrane"/>
    <property type="evidence" value="ECO:0007669"/>
    <property type="project" value="InterPro"/>
</dbReference>
<keyword evidence="1" id="KW-0472">Membrane</keyword>
<proteinExistence type="predicted"/>
<dbReference type="KEGG" id="spg:SpyM3_1169"/>
<protein>
    <recommendedName>
        <fullName evidence="4">YggT family protein</fullName>
    </recommendedName>
</protein>
<dbReference type="Proteomes" id="UP000000564">
    <property type="component" value="Chromosome"/>
</dbReference>
<accession>A0A0H2UVG1</accession>
<reference evidence="2 3" key="1">
    <citation type="journal article" date="2002" name="Proc. Natl. Acad. Sci. U.S.A.">
        <title>Genome sequence of a serotype M3 strain of group A Streptococcus: phage-encoded toxins, the high-virulence phenotype, and clone emergence.</title>
        <authorList>
            <person name="Beres S.B."/>
            <person name="Sylva G.L."/>
            <person name="Barbian K.D."/>
            <person name="Lei B."/>
            <person name="Hoff J.S."/>
            <person name="Mammarella N.D."/>
            <person name="Liu M.Y."/>
            <person name="Smoot J.C."/>
            <person name="Porcella S.F."/>
            <person name="Parkins L.D."/>
            <person name="Campbell D.S."/>
            <person name="Smith T.M."/>
            <person name="McCormick J.K."/>
            <person name="Leung D.Y."/>
            <person name="Schlievert P.M."/>
            <person name="Musser J.M."/>
        </authorList>
    </citation>
    <scope>NUCLEOTIDE SEQUENCE [LARGE SCALE GENOMIC DNA]</scope>
    <source>
        <strain evidence="3">ATCC BAA-595 / MGAS315</strain>
    </source>
</reference>
<dbReference type="EMBL" id="AE014074">
    <property type="protein sequence ID" value="AAM79776.1"/>
    <property type="molecule type" value="Genomic_DNA"/>
</dbReference>
<sequence>MILILSILLRLIKVYTYLLIAYALMSWFPGAYDSKIGRLISGIVEPILKPFRAFNLQFAGLDFTIFVVIISLNFLAQVLVRVFI</sequence>
<keyword evidence="1" id="KW-0812">Transmembrane</keyword>
<name>A0A0H2UVG1_STRP3</name>
<dbReference type="HOGENOM" id="CLU_136788_4_3_9"/>
<evidence type="ECO:0000313" key="2">
    <source>
        <dbReference type="EMBL" id="AAM79776.1"/>
    </source>
</evidence>
<dbReference type="InterPro" id="IPR003425">
    <property type="entry name" value="CCB3/YggT"/>
</dbReference>
<dbReference type="Pfam" id="PF02325">
    <property type="entry name" value="CCB3_YggT"/>
    <property type="match status" value="1"/>
</dbReference>
<feature type="transmembrane region" description="Helical" evidence="1">
    <location>
        <begin position="7"/>
        <end position="28"/>
    </location>
</feature>
<dbReference type="GeneID" id="69900594"/>
<gene>
    <name evidence="2" type="ordered locus">SpyM3_1169</name>
</gene>
<feature type="transmembrane region" description="Helical" evidence="1">
    <location>
        <begin position="58"/>
        <end position="80"/>
    </location>
</feature>
<evidence type="ECO:0000256" key="1">
    <source>
        <dbReference type="SAM" id="Phobius"/>
    </source>
</evidence>